<protein>
    <submittedName>
        <fullName evidence="2">Uncharacterized protein</fullName>
    </submittedName>
</protein>
<accession>A0A7J6EIK3</accession>
<comment type="caution">
    <text evidence="2">The sequence shown here is derived from an EMBL/GenBank/DDBJ whole genome shotgun (WGS) entry which is preliminary data.</text>
</comment>
<evidence type="ECO:0000313" key="3">
    <source>
        <dbReference type="Proteomes" id="UP000525078"/>
    </source>
</evidence>
<sequence>MEEVLTNPIVGFYINRDVFGAKMVGVWAICLWEQIGKPKKICIDLVMIKLNQWIKGLDRCNGKAINLKTLKLYRDTTSTVIIEKK</sequence>
<dbReference type="EMBL" id="JAATIP010000242">
    <property type="protein sequence ID" value="KAF4357025.1"/>
    <property type="molecule type" value="Genomic_DNA"/>
</dbReference>
<evidence type="ECO:0000313" key="1">
    <source>
        <dbReference type="EMBL" id="KAF4357025.1"/>
    </source>
</evidence>
<reference evidence="3 4" key="1">
    <citation type="journal article" date="2020" name="bioRxiv">
        <title>Sequence and annotation of 42 cannabis genomes reveals extensive copy number variation in cannabinoid synthesis and pathogen resistance genes.</title>
        <authorList>
            <person name="Mckernan K.J."/>
            <person name="Helbert Y."/>
            <person name="Kane L.T."/>
            <person name="Ebling H."/>
            <person name="Zhang L."/>
            <person name="Liu B."/>
            <person name="Eaton Z."/>
            <person name="Mclaughlin S."/>
            <person name="Kingan S."/>
            <person name="Baybayan P."/>
            <person name="Concepcion G."/>
            <person name="Jordan M."/>
            <person name="Riva A."/>
            <person name="Barbazuk W."/>
            <person name="Harkins T."/>
        </authorList>
    </citation>
    <scope>NUCLEOTIDE SEQUENCE [LARGE SCALE GENOMIC DNA]</scope>
    <source>
        <strain evidence="3 4">cv. Jamaican Lion 4</strain>
        <strain evidence="2">Father</strain>
        <strain evidence="1">Mother</strain>
        <tissue evidence="2">Leaf</tissue>
    </source>
</reference>
<proteinExistence type="predicted"/>
<dbReference type="Proteomes" id="UP000525078">
    <property type="component" value="Unassembled WGS sequence"/>
</dbReference>
<organism evidence="2 4">
    <name type="scientific">Cannabis sativa</name>
    <name type="common">Hemp</name>
    <name type="synonym">Marijuana</name>
    <dbReference type="NCBI Taxonomy" id="3483"/>
    <lineage>
        <taxon>Eukaryota</taxon>
        <taxon>Viridiplantae</taxon>
        <taxon>Streptophyta</taxon>
        <taxon>Embryophyta</taxon>
        <taxon>Tracheophyta</taxon>
        <taxon>Spermatophyta</taxon>
        <taxon>Magnoliopsida</taxon>
        <taxon>eudicotyledons</taxon>
        <taxon>Gunneridae</taxon>
        <taxon>Pentapetalae</taxon>
        <taxon>rosids</taxon>
        <taxon>fabids</taxon>
        <taxon>Rosales</taxon>
        <taxon>Cannabaceae</taxon>
        <taxon>Cannabis</taxon>
    </lineage>
</organism>
<evidence type="ECO:0000313" key="2">
    <source>
        <dbReference type="EMBL" id="KAF4358268.1"/>
    </source>
</evidence>
<keyword evidence="4" id="KW-1185">Reference proteome</keyword>
<name>A0A7J6EIK3_CANSA</name>
<dbReference type="Proteomes" id="UP000583929">
    <property type="component" value="Unassembled WGS sequence"/>
</dbReference>
<gene>
    <name evidence="1" type="ORF">F8388_001107</name>
    <name evidence="2" type="ORF">G4B88_027745</name>
</gene>
<dbReference type="AlphaFoldDB" id="A0A7J6EIK3"/>
<dbReference type="EMBL" id="JAATIQ010000388">
    <property type="protein sequence ID" value="KAF4358268.1"/>
    <property type="molecule type" value="Genomic_DNA"/>
</dbReference>
<evidence type="ECO:0000313" key="4">
    <source>
        <dbReference type="Proteomes" id="UP000583929"/>
    </source>
</evidence>